<dbReference type="GO" id="GO:0051082">
    <property type="term" value="F:unfolded protein binding"/>
    <property type="evidence" value="ECO:0007669"/>
    <property type="project" value="UniProtKB-UniRule"/>
</dbReference>
<dbReference type="GO" id="GO:0006457">
    <property type="term" value="P:protein folding"/>
    <property type="evidence" value="ECO:0007669"/>
    <property type="project" value="UniProtKB-UniRule"/>
</dbReference>
<keyword evidence="3" id="KW-0547">Nucleotide-binding</keyword>
<feature type="domain" description="ClpX-type ZB" evidence="2">
    <location>
        <begin position="80"/>
        <end position="127"/>
    </location>
</feature>
<keyword evidence="1" id="KW-0143">Chaperone</keyword>
<dbReference type="SUPFAM" id="SSF57716">
    <property type="entry name" value="Glucocorticoid receptor-like (DNA-binding domain)"/>
    <property type="match status" value="1"/>
</dbReference>
<dbReference type="Proteomes" id="UP000006296">
    <property type="component" value="Chromosome"/>
</dbReference>
<dbReference type="InterPro" id="IPR010603">
    <property type="entry name" value="Znf_CppX_C4"/>
</dbReference>
<reference evidence="4" key="1">
    <citation type="journal article" date="2012" name="Sci. Rep.">
        <title>Genomes of surface isolates of Alteromonas macleodii: the life of a widespread marine opportunistic copiotroph.</title>
        <authorList>
            <person name="Lopez-Perez M."/>
            <person name="Gonzaga A."/>
            <person name="Martin-Cuadrado A.B."/>
            <person name="Onyshchenko O."/>
            <person name="Ghavidel A."/>
            <person name="Ghai R."/>
            <person name="Rodriguez-Valera F."/>
        </authorList>
    </citation>
    <scope>NUCLEOTIDE SEQUENCE [LARGE SCALE GENOMIC DNA]</scope>
    <source>
        <strain evidence="4">English Channel 673</strain>
    </source>
</reference>
<keyword evidence="1" id="KW-0479">Metal-binding</keyword>
<dbReference type="PROSITE" id="PS51902">
    <property type="entry name" value="CLPX_ZB"/>
    <property type="match status" value="1"/>
</dbReference>
<gene>
    <name evidence="3" type="ordered locus">AMEC673_10740</name>
</gene>
<protein>
    <submittedName>
        <fullName evidence="3">ATP-dependent Clp protease ATP-binding subunit ClpX</fullName>
    </submittedName>
</protein>
<feature type="binding site" evidence="1">
    <location>
        <position position="92"/>
    </location>
    <ligand>
        <name>Zn(2+)</name>
        <dbReference type="ChEBI" id="CHEBI:29105"/>
    </ligand>
</feature>
<name>A0AB32ZYY3_ALTME</name>
<evidence type="ECO:0000313" key="3">
    <source>
        <dbReference type="EMBL" id="AFT74840.1"/>
    </source>
</evidence>
<keyword evidence="3" id="KW-0645">Protease</keyword>
<keyword evidence="1" id="KW-0862">Zinc</keyword>
<dbReference type="KEGG" id="amg:AMEC673_10740"/>
<dbReference type="GO" id="GO:0006508">
    <property type="term" value="P:proteolysis"/>
    <property type="evidence" value="ECO:0007669"/>
    <property type="project" value="UniProtKB-KW"/>
</dbReference>
<comment type="similarity">
    <text evidence="1">Belongs to the ClpX chaperone family.</text>
</comment>
<dbReference type="Pfam" id="PF06689">
    <property type="entry name" value="zf-C4_ClpX"/>
    <property type="match status" value="1"/>
</dbReference>
<dbReference type="GO" id="GO:0005524">
    <property type="term" value="F:ATP binding"/>
    <property type="evidence" value="ECO:0007669"/>
    <property type="project" value="UniProtKB-KW"/>
</dbReference>
<dbReference type="AlphaFoldDB" id="A0AB32ZYY3"/>
<evidence type="ECO:0000313" key="4">
    <source>
        <dbReference type="Proteomes" id="UP000006296"/>
    </source>
</evidence>
<organism evidence="3 4">
    <name type="scientific">Alteromonas macleodii (strain English Channel 673)</name>
    <dbReference type="NCBI Taxonomy" id="1004788"/>
    <lineage>
        <taxon>Bacteria</taxon>
        <taxon>Pseudomonadati</taxon>
        <taxon>Pseudomonadota</taxon>
        <taxon>Gammaproteobacteria</taxon>
        <taxon>Alteromonadales</taxon>
        <taxon>Alteromonadaceae</taxon>
        <taxon>Alteromonas/Salinimonas group</taxon>
        <taxon>Alteromonas</taxon>
    </lineage>
</organism>
<proteinExistence type="inferred from homology"/>
<dbReference type="EMBL" id="CP003844">
    <property type="protein sequence ID" value="AFT74840.1"/>
    <property type="molecule type" value="Genomic_DNA"/>
</dbReference>
<dbReference type="InterPro" id="IPR059188">
    <property type="entry name" value="Znf_CLPX-like"/>
</dbReference>
<keyword evidence="3" id="KW-0378">Hydrolase</keyword>
<keyword evidence="3" id="KW-0067">ATP-binding</keyword>
<dbReference type="InterPro" id="IPR038366">
    <property type="entry name" value="Znf_CppX_C4_sf"/>
</dbReference>
<dbReference type="SMART" id="SM00994">
    <property type="entry name" value="zf-C4_ClpX"/>
    <property type="match status" value="1"/>
</dbReference>
<evidence type="ECO:0000259" key="2">
    <source>
        <dbReference type="PROSITE" id="PS51902"/>
    </source>
</evidence>
<evidence type="ECO:0000256" key="1">
    <source>
        <dbReference type="PROSITE-ProRule" id="PRU01250"/>
    </source>
</evidence>
<dbReference type="Gene3D" id="6.20.220.10">
    <property type="entry name" value="ClpX chaperone, C4-type zinc finger domain"/>
    <property type="match status" value="1"/>
</dbReference>
<dbReference type="GO" id="GO:0008233">
    <property type="term" value="F:peptidase activity"/>
    <property type="evidence" value="ECO:0007669"/>
    <property type="project" value="UniProtKB-KW"/>
</dbReference>
<accession>A0AB32ZYY3</accession>
<dbReference type="RefSeq" id="WP_014976713.1">
    <property type="nucleotide sequence ID" value="NC_018678.1"/>
</dbReference>
<feature type="binding site" evidence="1">
    <location>
        <position position="114"/>
    </location>
    <ligand>
        <name>Zn(2+)</name>
        <dbReference type="ChEBI" id="CHEBI:29105"/>
    </ligand>
</feature>
<feature type="binding site" evidence="1">
    <location>
        <position position="95"/>
    </location>
    <ligand>
        <name>Zn(2+)</name>
        <dbReference type="ChEBI" id="CHEBI:29105"/>
    </ligand>
</feature>
<dbReference type="GO" id="GO:0008270">
    <property type="term" value="F:zinc ion binding"/>
    <property type="evidence" value="ECO:0007669"/>
    <property type="project" value="UniProtKB-UniRule"/>
</dbReference>
<sequence>MKSCRIEINGLEAFDVGANIEDALEIRIEKLQNSESFVLSVTSFSVGDTHTQDWGLHQLSENDVIQLCLGNSCTIKPTEYEPFKKESSLLVCSFCGKSRQEVTKLITGKDGAICNFCADTVYSIANE</sequence>
<dbReference type="GO" id="GO:0046983">
    <property type="term" value="F:protein dimerization activity"/>
    <property type="evidence" value="ECO:0007669"/>
    <property type="project" value="UniProtKB-UniRule"/>
</dbReference>
<feature type="binding site" evidence="1">
    <location>
        <position position="117"/>
    </location>
    <ligand>
        <name>Zn(2+)</name>
        <dbReference type="ChEBI" id="CHEBI:29105"/>
    </ligand>
</feature>